<comment type="caution">
    <text evidence="2">The sequence shown here is derived from an EMBL/GenBank/DDBJ whole genome shotgun (WGS) entry which is preliminary data.</text>
</comment>
<protein>
    <recommendedName>
        <fullName evidence="1">Immunity MXAN-0049 protein domain-containing protein</fullName>
    </recommendedName>
</protein>
<reference evidence="2 3" key="1">
    <citation type="journal article" date="2018" name="Appl. Microbiol. Biotechnol.">
        <title>Characterization of the caprolactam degradation pathway in Pseudomonas jessenii using mass spectrometry-based proteomics.</title>
        <authorList>
            <person name="Otzen M."/>
            <person name="Palacio C."/>
            <person name="Janssen D.B."/>
        </authorList>
    </citation>
    <scope>NUCLEOTIDE SEQUENCE [LARGE SCALE GENOMIC DNA]</scope>
    <source>
        <strain evidence="2 3">GO3</strain>
    </source>
</reference>
<dbReference type="Pfam" id="PF07791">
    <property type="entry name" value="Imm11"/>
    <property type="match status" value="1"/>
</dbReference>
<dbReference type="Proteomes" id="UP000247437">
    <property type="component" value="Unassembled WGS sequence"/>
</dbReference>
<organism evidence="2 3">
    <name type="scientific">Pseudomonas jessenii</name>
    <dbReference type="NCBI Taxonomy" id="77298"/>
    <lineage>
        <taxon>Bacteria</taxon>
        <taxon>Pseudomonadati</taxon>
        <taxon>Pseudomonadota</taxon>
        <taxon>Gammaproteobacteria</taxon>
        <taxon>Pseudomonadales</taxon>
        <taxon>Pseudomonadaceae</taxon>
        <taxon>Pseudomonas</taxon>
    </lineage>
</organism>
<name>A0A2W0ECC7_PSEJE</name>
<evidence type="ECO:0000313" key="2">
    <source>
        <dbReference type="EMBL" id="PYY66693.1"/>
    </source>
</evidence>
<gene>
    <name evidence="2" type="ORF">CRX42_31020</name>
</gene>
<dbReference type="EMBL" id="PDLL01000742">
    <property type="protein sequence ID" value="PYY66693.1"/>
    <property type="molecule type" value="Genomic_DNA"/>
</dbReference>
<accession>A0A2W0ECC7</accession>
<sequence>MKDLYIIKYEPDGEGAPYFFDLNWVPDLPTFHYPTENPRLDILSTHYRAMADVPQLRADWLPDHFLASKAFLAVCDFCECKYVSRPVELFVHGEAKQDKEYFFFAVIERLRAMDLDNSSFVLDNNVKIEGPDSRCLNFERIDKLVVAENIDSDLFYFEEINEVVCSARFLNECVSKKIYGLDFKKIDDSYQYAPWDDF</sequence>
<dbReference type="RefSeq" id="WP_110662798.1">
    <property type="nucleotide sequence ID" value="NZ_PDLL01000742.1"/>
</dbReference>
<dbReference type="OrthoDB" id="6872608at2"/>
<dbReference type="InterPro" id="IPR012433">
    <property type="entry name" value="Imm11"/>
</dbReference>
<evidence type="ECO:0000259" key="1">
    <source>
        <dbReference type="Pfam" id="PF07791"/>
    </source>
</evidence>
<proteinExistence type="predicted"/>
<dbReference type="AlphaFoldDB" id="A0A2W0ECC7"/>
<evidence type="ECO:0000313" key="3">
    <source>
        <dbReference type="Proteomes" id="UP000247437"/>
    </source>
</evidence>
<feature type="domain" description="Immunity MXAN-0049 protein" evidence="1">
    <location>
        <begin position="66"/>
        <end position="187"/>
    </location>
</feature>